<protein>
    <submittedName>
        <fullName evidence="2">Uncharacterized protein</fullName>
    </submittedName>
</protein>
<feature type="compositionally biased region" description="Basic and acidic residues" evidence="1">
    <location>
        <begin position="12"/>
        <end position="47"/>
    </location>
</feature>
<feature type="compositionally biased region" description="Basic residues" evidence="1">
    <location>
        <begin position="1"/>
        <end position="11"/>
    </location>
</feature>
<evidence type="ECO:0000256" key="1">
    <source>
        <dbReference type="SAM" id="MobiDB-lite"/>
    </source>
</evidence>
<sequence>MYREAGRKKKERRNEIDVERGRGAVRDGAEKEEREREREREREPERRRDRKSGRKENREECGEGG</sequence>
<name>A0A0L8HHA6_OCTBM</name>
<proteinExistence type="predicted"/>
<feature type="non-terminal residue" evidence="2">
    <location>
        <position position="65"/>
    </location>
</feature>
<dbReference type="EMBL" id="KQ418237">
    <property type="protein sequence ID" value="KOF88145.1"/>
    <property type="molecule type" value="Genomic_DNA"/>
</dbReference>
<accession>A0A0L8HHA6</accession>
<reference evidence="2" key="1">
    <citation type="submission" date="2015-07" db="EMBL/GenBank/DDBJ databases">
        <title>MeaNS - Measles Nucleotide Surveillance Program.</title>
        <authorList>
            <person name="Tran T."/>
            <person name="Druce J."/>
        </authorList>
    </citation>
    <scope>NUCLEOTIDE SEQUENCE</scope>
    <source>
        <strain evidence="2">UCB-OBI-ISO-001</strain>
        <tissue evidence="2">Gonad</tissue>
    </source>
</reference>
<feature type="region of interest" description="Disordered" evidence="1">
    <location>
        <begin position="1"/>
        <end position="65"/>
    </location>
</feature>
<organism evidence="2">
    <name type="scientific">Octopus bimaculoides</name>
    <name type="common">California two-spotted octopus</name>
    <dbReference type="NCBI Taxonomy" id="37653"/>
    <lineage>
        <taxon>Eukaryota</taxon>
        <taxon>Metazoa</taxon>
        <taxon>Spiralia</taxon>
        <taxon>Lophotrochozoa</taxon>
        <taxon>Mollusca</taxon>
        <taxon>Cephalopoda</taxon>
        <taxon>Coleoidea</taxon>
        <taxon>Octopodiformes</taxon>
        <taxon>Octopoda</taxon>
        <taxon>Incirrata</taxon>
        <taxon>Octopodidae</taxon>
        <taxon>Octopus</taxon>
    </lineage>
</organism>
<dbReference type="AlphaFoldDB" id="A0A0L8HHA6"/>
<feature type="compositionally biased region" description="Basic and acidic residues" evidence="1">
    <location>
        <begin position="54"/>
        <end position="65"/>
    </location>
</feature>
<evidence type="ECO:0000313" key="2">
    <source>
        <dbReference type="EMBL" id="KOF88145.1"/>
    </source>
</evidence>
<gene>
    <name evidence="2" type="ORF">OCBIM_22015386mg</name>
</gene>